<organism evidence="1">
    <name type="scientific">marine sediment metagenome</name>
    <dbReference type="NCBI Taxonomy" id="412755"/>
    <lineage>
        <taxon>unclassified sequences</taxon>
        <taxon>metagenomes</taxon>
        <taxon>ecological metagenomes</taxon>
    </lineage>
</organism>
<comment type="caution">
    <text evidence="1">The sequence shown here is derived from an EMBL/GenBank/DDBJ whole genome shotgun (WGS) entry which is preliminary data.</text>
</comment>
<dbReference type="EMBL" id="LAZR01004440">
    <property type="protein sequence ID" value="KKN08563.1"/>
    <property type="molecule type" value="Genomic_DNA"/>
</dbReference>
<evidence type="ECO:0000313" key="1">
    <source>
        <dbReference type="EMBL" id="KKN08563.1"/>
    </source>
</evidence>
<proteinExistence type="predicted"/>
<dbReference type="AlphaFoldDB" id="A0A0F9QTL9"/>
<name>A0A0F9QTL9_9ZZZZ</name>
<protein>
    <submittedName>
        <fullName evidence="1">Uncharacterized protein</fullName>
    </submittedName>
</protein>
<reference evidence="1" key="1">
    <citation type="journal article" date="2015" name="Nature">
        <title>Complex archaea that bridge the gap between prokaryotes and eukaryotes.</title>
        <authorList>
            <person name="Spang A."/>
            <person name="Saw J.H."/>
            <person name="Jorgensen S.L."/>
            <person name="Zaremba-Niedzwiedzka K."/>
            <person name="Martijn J."/>
            <person name="Lind A.E."/>
            <person name="van Eijk R."/>
            <person name="Schleper C."/>
            <person name="Guy L."/>
            <person name="Ettema T.J."/>
        </authorList>
    </citation>
    <scope>NUCLEOTIDE SEQUENCE</scope>
</reference>
<sequence>MTDKIISNIAFLDDGVVIEYLEVSNHPIQRSVSVVLTTEFVEKADPQLKQDFQELIADANTLLDSVDLAYHETSAALTAKGARQVEMGR</sequence>
<accession>A0A0F9QTL9</accession>
<gene>
    <name evidence="1" type="ORF">LCGC14_1055400</name>
</gene>